<evidence type="ECO:0000313" key="1">
    <source>
        <dbReference type="EMBL" id="OXU28454.1"/>
    </source>
</evidence>
<protein>
    <submittedName>
        <fullName evidence="1">Uncharacterized protein</fullName>
    </submittedName>
</protein>
<name>A0A232FCA9_9HYME</name>
<dbReference type="EMBL" id="NNAY01000430">
    <property type="protein sequence ID" value="OXU28454.1"/>
    <property type="molecule type" value="Genomic_DNA"/>
</dbReference>
<accession>A0A232FCA9</accession>
<comment type="caution">
    <text evidence="1">The sequence shown here is derived from an EMBL/GenBank/DDBJ whole genome shotgun (WGS) entry which is preliminary data.</text>
</comment>
<reference evidence="1 2" key="1">
    <citation type="journal article" date="2017" name="Curr. Biol.">
        <title>The Evolution of Venom by Co-option of Single-Copy Genes.</title>
        <authorList>
            <person name="Martinson E.O."/>
            <person name="Mrinalini"/>
            <person name="Kelkar Y.D."/>
            <person name="Chang C.H."/>
            <person name="Werren J.H."/>
        </authorList>
    </citation>
    <scope>NUCLEOTIDE SEQUENCE [LARGE SCALE GENOMIC DNA]</scope>
    <source>
        <strain evidence="1 2">Alberta</strain>
        <tissue evidence="1">Whole body</tissue>
    </source>
</reference>
<evidence type="ECO:0000313" key="2">
    <source>
        <dbReference type="Proteomes" id="UP000215335"/>
    </source>
</evidence>
<gene>
    <name evidence="1" type="ORF">TSAR_016744</name>
</gene>
<proteinExistence type="predicted"/>
<keyword evidence="2" id="KW-1185">Reference proteome</keyword>
<dbReference type="Proteomes" id="UP000215335">
    <property type="component" value="Unassembled WGS sequence"/>
</dbReference>
<sequence>MSTKSLYLYLYNDRQSWRSNLVTFFKMHHKLKKSVLKDEDPDYNPSDISDKSKNPMNFKQISFNITIRFDQLFENLEEKKINADWSDEVATAIYDETKILCVYNFKNNWVTNDVFKFNGFCTDVVCNSCISGESEPLTEDNIISNLVAFFKIHHKLKKSVLKDEDPDYNASDISDKSKNSMNFKQISFNITIRFDQLIENLEEKKINADWSDEVAMAIYDKTKIPCVYNFKNKWSNEEISDKANFYFCSEFTTNFQNLCYTFPTWTNCMRKHFLSTNQIGTSTRSEANFKDAKNRVSRPILAQKYMLKDKKRIKALTNFAFSGLPKNLDSEMLTVNILDNTKNDLISFIENIFKNALSTCESNEEISDKANFYFCSEFTTNFQNLCYTFPTWTNCMRKHFLSPNQIGTSTRSEANFKDVKKRVPRPILVQKYMLKDKKRIKALTNFAFSRLPKNLDSEMLTVNVQEELNLDLESLRIPETIHSNEEISDKANFYFCSEFTTNFQNLCYTFPTWTNCMRKHFLSTNQIGTSTRSEANFKDAKNRVSRPILAQKYMLKDKKRIKALTNFAFSGLPKNLDSEMLTVNSSKSHNSILHIENMEVQLIDTTENHSKNEFNSPAIRIVSFEGDPDYEKENCIVHYKTYVLSPSKQWILFNDLNENIQILKETPVDKIALIMYTKTVATADHN</sequence>
<organism evidence="1 2">
    <name type="scientific">Trichomalopsis sarcophagae</name>
    <dbReference type="NCBI Taxonomy" id="543379"/>
    <lineage>
        <taxon>Eukaryota</taxon>
        <taxon>Metazoa</taxon>
        <taxon>Ecdysozoa</taxon>
        <taxon>Arthropoda</taxon>
        <taxon>Hexapoda</taxon>
        <taxon>Insecta</taxon>
        <taxon>Pterygota</taxon>
        <taxon>Neoptera</taxon>
        <taxon>Endopterygota</taxon>
        <taxon>Hymenoptera</taxon>
        <taxon>Apocrita</taxon>
        <taxon>Proctotrupomorpha</taxon>
        <taxon>Chalcidoidea</taxon>
        <taxon>Pteromalidae</taxon>
        <taxon>Pteromalinae</taxon>
        <taxon>Trichomalopsis</taxon>
    </lineage>
</organism>
<dbReference type="AlphaFoldDB" id="A0A232FCA9"/>